<feature type="transmembrane region" description="Helical" evidence="5">
    <location>
        <begin position="140"/>
        <end position="158"/>
    </location>
</feature>
<dbReference type="AlphaFoldDB" id="A0A2N3PVM1"/>
<accession>A0A2N3PVM1</accession>
<reference evidence="8" key="1">
    <citation type="submission" date="2017-12" db="EMBL/GenBank/DDBJ databases">
        <title>Draft genome sequence of Telmatospirillum siberiense 26-4b1T, an acidotolerant peatland alphaproteobacterium potentially involved in sulfur cycling.</title>
        <authorList>
            <person name="Hausmann B."/>
            <person name="Pjevac P."/>
            <person name="Schreck K."/>
            <person name="Herbold C.W."/>
            <person name="Daims H."/>
            <person name="Wagner M."/>
            <person name="Pester M."/>
            <person name="Loy A."/>
        </authorList>
    </citation>
    <scope>NUCLEOTIDE SEQUENCE [LARGE SCALE GENOMIC DNA]</scope>
    <source>
        <strain evidence="8">26-4b1</strain>
    </source>
</reference>
<dbReference type="RefSeq" id="WP_101250739.1">
    <property type="nucleotide sequence ID" value="NZ_PIUM01000011.1"/>
</dbReference>
<feature type="transmembrane region" description="Helical" evidence="5">
    <location>
        <begin position="309"/>
        <end position="332"/>
    </location>
</feature>
<keyword evidence="3 5" id="KW-1133">Transmembrane helix</keyword>
<dbReference type="GO" id="GO:0016020">
    <property type="term" value="C:membrane"/>
    <property type="evidence" value="ECO:0007669"/>
    <property type="project" value="UniProtKB-SubCell"/>
</dbReference>
<dbReference type="Pfam" id="PF04932">
    <property type="entry name" value="Wzy_C"/>
    <property type="match status" value="1"/>
</dbReference>
<feature type="transmembrane region" description="Helical" evidence="5">
    <location>
        <begin position="425"/>
        <end position="442"/>
    </location>
</feature>
<evidence type="ECO:0000256" key="1">
    <source>
        <dbReference type="ARBA" id="ARBA00004141"/>
    </source>
</evidence>
<dbReference type="InterPro" id="IPR007016">
    <property type="entry name" value="O-antigen_ligase-rel_domated"/>
</dbReference>
<feature type="domain" description="O-antigen ligase-related" evidence="6">
    <location>
        <begin position="263"/>
        <end position="403"/>
    </location>
</feature>
<keyword evidence="4 5" id="KW-0472">Membrane</keyword>
<dbReference type="Proteomes" id="UP000233293">
    <property type="component" value="Unassembled WGS sequence"/>
</dbReference>
<evidence type="ECO:0000313" key="7">
    <source>
        <dbReference type="EMBL" id="PKU24453.1"/>
    </source>
</evidence>
<feature type="transmembrane region" description="Helical" evidence="5">
    <location>
        <begin position="170"/>
        <end position="189"/>
    </location>
</feature>
<proteinExistence type="predicted"/>
<dbReference type="EMBL" id="PIUM01000011">
    <property type="protein sequence ID" value="PKU24453.1"/>
    <property type="molecule type" value="Genomic_DNA"/>
</dbReference>
<feature type="transmembrane region" description="Helical" evidence="5">
    <location>
        <begin position="31"/>
        <end position="47"/>
    </location>
</feature>
<name>A0A2N3PVM1_9PROT</name>
<evidence type="ECO:0000256" key="5">
    <source>
        <dbReference type="SAM" id="Phobius"/>
    </source>
</evidence>
<dbReference type="PANTHER" id="PTHR37422:SF23">
    <property type="entry name" value="TEICHURONIC ACID BIOSYNTHESIS PROTEIN TUAE"/>
    <property type="match status" value="1"/>
</dbReference>
<dbReference type="OrthoDB" id="4391260at2"/>
<feature type="transmembrane region" description="Helical" evidence="5">
    <location>
        <begin position="85"/>
        <end position="106"/>
    </location>
</feature>
<evidence type="ECO:0000256" key="4">
    <source>
        <dbReference type="ARBA" id="ARBA00023136"/>
    </source>
</evidence>
<evidence type="ECO:0000259" key="6">
    <source>
        <dbReference type="Pfam" id="PF04932"/>
    </source>
</evidence>
<evidence type="ECO:0000256" key="3">
    <source>
        <dbReference type="ARBA" id="ARBA00022989"/>
    </source>
</evidence>
<gene>
    <name evidence="7" type="ORF">CWS72_11435</name>
</gene>
<evidence type="ECO:0000313" key="8">
    <source>
        <dbReference type="Proteomes" id="UP000233293"/>
    </source>
</evidence>
<keyword evidence="8" id="KW-1185">Reference proteome</keyword>
<dbReference type="InterPro" id="IPR051533">
    <property type="entry name" value="WaaL-like"/>
</dbReference>
<feature type="transmembrane region" description="Helical" evidence="5">
    <location>
        <begin position="209"/>
        <end position="231"/>
    </location>
</feature>
<feature type="transmembrane region" description="Helical" evidence="5">
    <location>
        <begin position="448"/>
        <end position="466"/>
    </location>
</feature>
<keyword evidence="2 5" id="KW-0812">Transmembrane</keyword>
<feature type="transmembrane region" description="Helical" evidence="5">
    <location>
        <begin position="279"/>
        <end position="297"/>
    </location>
</feature>
<feature type="transmembrane region" description="Helical" evidence="5">
    <location>
        <begin position="251"/>
        <end position="273"/>
    </location>
</feature>
<comment type="caution">
    <text evidence="7">The sequence shown here is derived from an EMBL/GenBank/DDBJ whole genome shotgun (WGS) entry which is preliminary data.</text>
</comment>
<sequence length="481" mass="52336">MRDTAAENDTTPLGSQLRLPRRENAAQAERMIFIGISAVIVLAPLPLGSGRPLAWDILGLCVATLLMGSLGYWPRKLGIFSRDLTPPALAFGLVICVVIVQISTMVPTVWDNPLWDQASETLGKHVAGTIAVDRQAALSGLLRLLTYAGVFFLTFLFGRDRDRASTSIKVVAFSGGAYAAYGLLAYWSGNETVLWLSKWAYMEDLTGTFVNRNSFATFLGLCLLAALSHLVKSFSRLRLYGTSRDKAHLIIEYLGGQSWLILSLFSLATALVLTHSRGGFLSSLVAALTFFVMLSQAPSLGRFRNMGLVALPVVLVVLAFLISGGTTLGRLMETTLGNEERLTVYQLTWQVIQDYPVLGIGLGSFTSFFPLYRTEAVTSFFDLTHNDYLQNILELGVPAAASLFFAILWLVGLCVRGMRTRQRDGVYPCLGIAASILVALHASVDFSLQIPAVTTTYMALLGVAVAQSRSSQEGAENKPRE</sequence>
<evidence type="ECO:0000256" key="2">
    <source>
        <dbReference type="ARBA" id="ARBA00022692"/>
    </source>
</evidence>
<feature type="transmembrane region" description="Helical" evidence="5">
    <location>
        <begin position="53"/>
        <end position="73"/>
    </location>
</feature>
<feature type="transmembrane region" description="Helical" evidence="5">
    <location>
        <begin position="395"/>
        <end position="413"/>
    </location>
</feature>
<comment type="subcellular location">
    <subcellularLocation>
        <location evidence="1">Membrane</location>
        <topology evidence="1">Multi-pass membrane protein</topology>
    </subcellularLocation>
</comment>
<organism evidence="7 8">
    <name type="scientific">Telmatospirillum siberiense</name>
    <dbReference type="NCBI Taxonomy" id="382514"/>
    <lineage>
        <taxon>Bacteria</taxon>
        <taxon>Pseudomonadati</taxon>
        <taxon>Pseudomonadota</taxon>
        <taxon>Alphaproteobacteria</taxon>
        <taxon>Rhodospirillales</taxon>
        <taxon>Rhodospirillaceae</taxon>
        <taxon>Telmatospirillum</taxon>
    </lineage>
</organism>
<protein>
    <recommendedName>
        <fullName evidence="6">O-antigen ligase-related domain-containing protein</fullName>
    </recommendedName>
</protein>
<dbReference type="PANTHER" id="PTHR37422">
    <property type="entry name" value="TEICHURONIC ACID BIOSYNTHESIS PROTEIN TUAE"/>
    <property type="match status" value="1"/>
</dbReference>